<dbReference type="Pfam" id="PF09388">
    <property type="entry name" value="SpoOE-like"/>
    <property type="match status" value="1"/>
</dbReference>
<sequence>MTTKEITLYTIKENLNEKRHQLNELVNQKNLVITDDILRISQEIDILIITYYKKLNSSQI</sequence>
<name>A0AAW3W904_CLOBE</name>
<evidence type="ECO:0000313" key="2">
    <source>
        <dbReference type="Proteomes" id="UP001194098"/>
    </source>
</evidence>
<dbReference type="InterPro" id="IPR018540">
    <property type="entry name" value="Spo0E-like"/>
</dbReference>
<dbReference type="AlphaFoldDB" id="A0AAW3W904"/>
<proteinExistence type="predicted"/>
<gene>
    <name evidence="1" type="ORF">HGI39_10155</name>
</gene>
<accession>A0AAW3W904</accession>
<dbReference type="InterPro" id="IPR036638">
    <property type="entry name" value="HLH_DNA-bd_sf"/>
</dbReference>
<dbReference type="EMBL" id="JABAGV010000021">
    <property type="protein sequence ID" value="MBC2475067.1"/>
    <property type="molecule type" value="Genomic_DNA"/>
</dbReference>
<dbReference type="SUPFAM" id="SSF140500">
    <property type="entry name" value="BAS1536-like"/>
    <property type="match status" value="1"/>
</dbReference>
<dbReference type="GO" id="GO:0043937">
    <property type="term" value="P:regulation of sporulation"/>
    <property type="evidence" value="ECO:0007669"/>
    <property type="project" value="InterPro"/>
</dbReference>
<dbReference type="Gene3D" id="4.10.280.10">
    <property type="entry name" value="Helix-loop-helix DNA-binding domain"/>
    <property type="match status" value="1"/>
</dbReference>
<comment type="caution">
    <text evidence="1">The sequence shown here is derived from an EMBL/GenBank/DDBJ whole genome shotgun (WGS) entry which is preliminary data.</text>
</comment>
<dbReference type="Proteomes" id="UP001194098">
    <property type="component" value="Unassembled WGS sequence"/>
</dbReference>
<protein>
    <submittedName>
        <fullName evidence="1">Spo0E family sporulation regulatory protein-aspartic acid phosphatase</fullName>
    </submittedName>
</protein>
<dbReference type="RefSeq" id="WP_171781433.1">
    <property type="nucleotide sequence ID" value="NZ_JABAGV010000021.1"/>
</dbReference>
<dbReference type="InterPro" id="IPR037208">
    <property type="entry name" value="Spo0E-like_sf"/>
</dbReference>
<reference evidence="1" key="1">
    <citation type="submission" date="2020-04" db="EMBL/GenBank/DDBJ databases">
        <authorList>
            <person name="Brown S."/>
        </authorList>
    </citation>
    <scope>NUCLEOTIDE SEQUENCE</scope>
    <source>
        <strain evidence="1">DJ015</strain>
    </source>
</reference>
<organism evidence="1 2">
    <name type="scientific">Clostridium beijerinckii</name>
    <name type="common">Clostridium MP</name>
    <dbReference type="NCBI Taxonomy" id="1520"/>
    <lineage>
        <taxon>Bacteria</taxon>
        <taxon>Bacillati</taxon>
        <taxon>Bacillota</taxon>
        <taxon>Clostridia</taxon>
        <taxon>Eubacteriales</taxon>
        <taxon>Clostridiaceae</taxon>
        <taxon>Clostridium</taxon>
    </lineage>
</organism>
<dbReference type="GO" id="GO:0046983">
    <property type="term" value="F:protein dimerization activity"/>
    <property type="evidence" value="ECO:0007669"/>
    <property type="project" value="InterPro"/>
</dbReference>
<reference evidence="1" key="2">
    <citation type="journal article" date="2022" name="Nat. Biotechnol.">
        <title>Carbon-negative production of acetone and isopropanol by gas fermentation at industrial pilot scale.</title>
        <authorList>
            <person name="Liew F.E."/>
            <person name="Nogle R."/>
            <person name="Abdalla T."/>
            <person name="Rasor B.J."/>
            <person name="Canter C."/>
            <person name="Jensen R.O."/>
            <person name="Wang L."/>
            <person name="Strutz J."/>
            <person name="Chirania P."/>
            <person name="De Tissera S."/>
            <person name="Mueller A.P."/>
            <person name="Ruan Z."/>
            <person name="Gao A."/>
            <person name="Tran L."/>
            <person name="Engle N.L."/>
            <person name="Bromley J.C."/>
            <person name="Daniell J."/>
            <person name="Conrado R."/>
            <person name="Tschaplinski T.J."/>
            <person name="Giannone R.J."/>
            <person name="Hettich R.L."/>
            <person name="Karim A.S."/>
            <person name="Simpson S.D."/>
            <person name="Brown S.D."/>
            <person name="Leang C."/>
            <person name="Jewett M.C."/>
            <person name="Kopke M."/>
        </authorList>
    </citation>
    <scope>NUCLEOTIDE SEQUENCE</scope>
    <source>
        <strain evidence="1">DJ015</strain>
    </source>
</reference>
<evidence type="ECO:0000313" key="1">
    <source>
        <dbReference type="EMBL" id="MBC2475067.1"/>
    </source>
</evidence>